<keyword evidence="2" id="KW-0645">Protease</keyword>
<keyword evidence="3" id="KW-0378">Hydrolase</keyword>
<dbReference type="InterPro" id="IPR038765">
    <property type="entry name" value="Papain-like_cys_pep_sf"/>
</dbReference>
<reference evidence="7 8" key="1">
    <citation type="submission" date="2024-10" db="EMBL/GenBank/DDBJ databases">
        <title>The Natural Products Discovery Center: Release of the First 8490 Sequenced Strains for Exploring Actinobacteria Biosynthetic Diversity.</title>
        <authorList>
            <person name="Kalkreuter E."/>
            <person name="Kautsar S.A."/>
            <person name="Yang D."/>
            <person name="Bader C.D."/>
            <person name="Teijaro C.N."/>
            <person name="Fluegel L."/>
            <person name="Davis C.M."/>
            <person name="Simpson J.R."/>
            <person name="Lauterbach L."/>
            <person name="Steele A.D."/>
            <person name="Gui C."/>
            <person name="Meng S."/>
            <person name="Li G."/>
            <person name="Viehrig K."/>
            <person name="Ye F."/>
            <person name="Su P."/>
            <person name="Kiefer A.F."/>
            <person name="Nichols A."/>
            <person name="Cepeda A.J."/>
            <person name="Yan W."/>
            <person name="Fan B."/>
            <person name="Jiang Y."/>
            <person name="Adhikari A."/>
            <person name="Zheng C.-J."/>
            <person name="Schuster L."/>
            <person name="Cowan T.M."/>
            <person name="Smanski M.J."/>
            <person name="Chevrette M.G."/>
            <person name="De Carvalho L.P.S."/>
            <person name="Shen B."/>
        </authorList>
    </citation>
    <scope>NUCLEOTIDE SEQUENCE [LARGE SCALE GENOMIC DNA]</scope>
    <source>
        <strain evidence="7 8">NPDC000087</strain>
    </source>
</reference>
<dbReference type="RefSeq" id="WP_020518573.1">
    <property type="nucleotide sequence ID" value="NZ_JBIAZU010000001.1"/>
</dbReference>
<dbReference type="PANTHER" id="PTHR47359">
    <property type="entry name" value="PEPTIDOGLYCAN DL-ENDOPEPTIDASE CWLO"/>
    <property type="match status" value="1"/>
</dbReference>
<comment type="caution">
    <text evidence="7">The sequence shown here is derived from an EMBL/GenBank/DDBJ whole genome shotgun (WGS) entry which is preliminary data.</text>
</comment>
<dbReference type="SUPFAM" id="SSF54001">
    <property type="entry name" value="Cysteine proteinases"/>
    <property type="match status" value="1"/>
</dbReference>
<evidence type="ECO:0000313" key="7">
    <source>
        <dbReference type="EMBL" id="MFF5288139.1"/>
    </source>
</evidence>
<name>A0ABW6W4C0_9ACTN</name>
<feature type="signal peptide" evidence="5">
    <location>
        <begin position="1"/>
        <end position="34"/>
    </location>
</feature>
<dbReference type="InterPro" id="IPR000064">
    <property type="entry name" value="NLP_P60_dom"/>
</dbReference>
<dbReference type="InterPro" id="IPR051794">
    <property type="entry name" value="PG_Endopeptidase_C40"/>
</dbReference>
<dbReference type="EMBL" id="JBIAZU010000001">
    <property type="protein sequence ID" value="MFF5288139.1"/>
    <property type="molecule type" value="Genomic_DNA"/>
</dbReference>
<dbReference type="Pfam" id="PF00877">
    <property type="entry name" value="NLPC_P60"/>
    <property type="match status" value="1"/>
</dbReference>
<evidence type="ECO:0000256" key="1">
    <source>
        <dbReference type="ARBA" id="ARBA00007074"/>
    </source>
</evidence>
<sequence length="166" mass="18092">MSVHVRFSLPKFAAFLALLSVIGLLLAPSSPARAATGSPRSSADADDALRLRGERIVAAARSQRGKPYRHGAQGPDAFDCSGLSGYAYRTVHVRLPRTANQQFHAAHPVSRAAARPGDLVFWVHGRHAYHVAVYAGAGRIWHAPKPGDRVRLATIWNPREVRYGRV</sequence>
<evidence type="ECO:0000256" key="2">
    <source>
        <dbReference type="ARBA" id="ARBA00022670"/>
    </source>
</evidence>
<evidence type="ECO:0000256" key="3">
    <source>
        <dbReference type="ARBA" id="ARBA00022801"/>
    </source>
</evidence>
<protein>
    <submittedName>
        <fullName evidence="7">C40 family peptidase</fullName>
    </submittedName>
</protein>
<keyword evidence="4" id="KW-0788">Thiol protease</keyword>
<dbReference type="Gene3D" id="3.90.1720.10">
    <property type="entry name" value="endopeptidase domain like (from Nostoc punctiforme)"/>
    <property type="match status" value="1"/>
</dbReference>
<keyword evidence="5" id="KW-0732">Signal</keyword>
<organism evidence="7 8">
    <name type="scientific">Paractinoplanes globisporus</name>
    <dbReference type="NCBI Taxonomy" id="113565"/>
    <lineage>
        <taxon>Bacteria</taxon>
        <taxon>Bacillati</taxon>
        <taxon>Actinomycetota</taxon>
        <taxon>Actinomycetes</taxon>
        <taxon>Micromonosporales</taxon>
        <taxon>Micromonosporaceae</taxon>
        <taxon>Paractinoplanes</taxon>
    </lineage>
</organism>
<dbReference type="Proteomes" id="UP001602245">
    <property type="component" value="Unassembled WGS sequence"/>
</dbReference>
<comment type="similarity">
    <text evidence="1">Belongs to the peptidase C40 family.</text>
</comment>
<evidence type="ECO:0000259" key="6">
    <source>
        <dbReference type="PROSITE" id="PS51935"/>
    </source>
</evidence>
<accession>A0ABW6W4C0</accession>
<dbReference type="PANTHER" id="PTHR47359:SF3">
    <property type="entry name" value="NLP_P60 DOMAIN-CONTAINING PROTEIN-RELATED"/>
    <property type="match status" value="1"/>
</dbReference>
<evidence type="ECO:0000256" key="4">
    <source>
        <dbReference type="ARBA" id="ARBA00022807"/>
    </source>
</evidence>
<proteinExistence type="inferred from homology"/>
<gene>
    <name evidence="7" type="ORF">ACFY35_01785</name>
</gene>
<evidence type="ECO:0000313" key="8">
    <source>
        <dbReference type="Proteomes" id="UP001602245"/>
    </source>
</evidence>
<evidence type="ECO:0000256" key="5">
    <source>
        <dbReference type="SAM" id="SignalP"/>
    </source>
</evidence>
<keyword evidence="8" id="KW-1185">Reference proteome</keyword>
<feature type="domain" description="NlpC/P60" evidence="6">
    <location>
        <begin position="50"/>
        <end position="166"/>
    </location>
</feature>
<feature type="chain" id="PRO_5047503236" evidence="5">
    <location>
        <begin position="35"/>
        <end position="166"/>
    </location>
</feature>
<dbReference type="PROSITE" id="PS51935">
    <property type="entry name" value="NLPC_P60"/>
    <property type="match status" value="1"/>
</dbReference>